<dbReference type="InterPro" id="IPR000515">
    <property type="entry name" value="MetI-like"/>
</dbReference>
<proteinExistence type="inferred from homology"/>
<feature type="transmembrane region" description="Helical" evidence="7">
    <location>
        <begin position="12"/>
        <end position="33"/>
    </location>
</feature>
<comment type="subcellular location">
    <subcellularLocation>
        <location evidence="1 7">Cell membrane</location>
        <topology evidence="1 7">Multi-pass membrane protein</topology>
    </subcellularLocation>
</comment>
<dbReference type="Pfam" id="PF00528">
    <property type="entry name" value="BPD_transp_1"/>
    <property type="match status" value="1"/>
</dbReference>
<evidence type="ECO:0000256" key="6">
    <source>
        <dbReference type="ARBA" id="ARBA00023136"/>
    </source>
</evidence>
<name>A0A6I2UE70_9FIRM</name>
<feature type="transmembrane region" description="Helical" evidence="7">
    <location>
        <begin position="113"/>
        <end position="137"/>
    </location>
</feature>
<evidence type="ECO:0000313" key="10">
    <source>
        <dbReference type="Proteomes" id="UP000431913"/>
    </source>
</evidence>
<accession>A0A6I2UE70</accession>
<evidence type="ECO:0000256" key="7">
    <source>
        <dbReference type="RuleBase" id="RU363032"/>
    </source>
</evidence>
<organism evidence="9 10">
    <name type="scientific">Ruthenibacterium lactatiformans</name>
    <dbReference type="NCBI Taxonomy" id="1550024"/>
    <lineage>
        <taxon>Bacteria</taxon>
        <taxon>Bacillati</taxon>
        <taxon>Bacillota</taxon>
        <taxon>Clostridia</taxon>
        <taxon>Eubacteriales</taxon>
        <taxon>Oscillospiraceae</taxon>
        <taxon>Ruthenibacterium</taxon>
    </lineage>
</organism>
<dbReference type="SUPFAM" id="SSF161098">
    <property type="entry name" value="MetI-like"/>
    <property type="match status" value="1"/>
</dbReference>
<dbReference type="InterPro" id="IPR035906">
    <property type="entry name" value="MetI-like_sf"/>
</dbReference>
<gene>
    <name evidence="9" type="ORF">FYJ76_15180</name>
</gene>
<evidence type="ECO:0000256" key="1">
    <source>
        <dbReference type="ARBA" id="ARBA00004651"/>
    </source>
</evidence>
<evidence type="ECO:0000313" key="9">
    <source>
        <dbReference type="EMBL" id="MST93255.1"/>
    </source>
</evidence>
<dbReference type="EMBL" id="VUNJ01000022">
    <property type="protein sequence ID" value="MST93255.1"/>
    <property type="molecule type" value="Genomic_DNA"/>
</dbReference>
<sequence length="283" mass="30697">MNNVRLLLKSPRFMIGLVVLLAILAFIFIYPLIDPGDPMEMLSLSFEKPGTVTYTGKTLVLGSDNFGRDAMLELVYGTRTSLFVGLIGGSVTAVIGLVVGLAAGYMGGKVDSFLTAITNMFIVIPSFIILILISMSLETQSSVTTAVIIGFTGWPWLARAVRGQTASLRNREHVNIARITGYSTPRIIFTEILPYLASYVVMAMILAVASSILQEASLAMLGLGPRNTVSLGTLMNWAMMFTAPAIGAWWTFVPSALVISLITFSMYLMNSGMDEIFNPKIRS</sequence>
<dbReference type="PANTHER" id="PTHR43386">
    <property type="entry name" value="OLIGOPEPTIDE TRANSPORT SYSTEM PERMEASE PROTEIN APPC"/>
    <property type="match status" value="1"/>
</dbReference>
<dbReference type="AlphaFoldDB" id="A0A6I2UE70"/>
<evidence type="ECO:0000256" key="2">
    <source>
        <dbReference type="ARBA" id="ARBA00022448"/>
    </source>
</evidence>
<feature type="transmembrane region" description="Helical" evidence="7">
    <location>
        <begin position="82"/>
        <end position="106"/>
    </location>
</feature>
<evidence type="ECO:0000259" key="8">
    <source>
        <dbReference type="PROSITE" id="PS50928"/>
    </source>
</evidence>
<dbReference type="Proteomes" id="UP000431913">
    <property type="component" value="Unassembled WGS sequence"/>
</dbReference>
<keyword evidence="3" id="KW-1003">Cell membrane</keyword>
<dbReference type="GO" id="GO:0071916">
    <property type="term" value="F:dipeptide transmembrane transporter activity"/>
    <property type="evidence" value="ECO:0007669"/>
    <property type="project" value="TreeGrafter"/>
</dbReference>
<comment type="caution">
    <text evidence="9">The sequence shown here is derived from an EMBL/GenBank/DDBJ whole genome shotgun (WGS) entry which is preliminary data.</text>
</comment>
<keyword evidence="2 7" id="KW-0813">Transport</keyword>
<dbReference type="RefSeq" id="WP_055081418.1">
    <property type="nucleotide sequence ID" value="NZ_CAOJUJ010000029.1"/>
</dbReference>
<dbReference type="PANTHER" id="PTHR43386:SF1">
    <property type="entry name" value="D,D-DIPEPTIDE TRANSPORT SYSTEM PERMEASE PROTEIN DDPC-RELATED"/>
    <property type="match status" value="1"/>
</dbReference>
<evidence type="ECO:0000256" key="5">
    <source>
        <dbReference type="ARBA" id="ARBA00022989"/>
    </source>
</evidence>
<feature type="transmembrane region" description="Helical" evidence="7">
    <location>
        <begin position="234"/>
        <end position="264"/>
    </location>
</feature>
<keyword evidence="5 7" id="KW-1133">Transmembrane helix</keyword>
<protein>
    <submittedName>
        <fullName evidence="9">ABC transporter permease</fullName>
    </submittedName>
</protein>
<comment type="similarity">
    <text evidence="7">Belongs to the binding-protein-dependent transport system permease family.</text>
</comment>
<feature type="transmembrane region" description="Helical" evidence="7">
    <location>
        <begin position="192"/>
        <end position="214"/>
    </location>
</feature>
<dbReference type="GO" id="GO:0005886">
    <property type="term" value="C:plasma membrane"/>
    <property type="evidence" value="ECO:0007669"/>
    <property type="project" value="UniProtKB-SubCell"/>
</dbReference>
<dbReference type="InterPro" id="IPR050366">
    <property type="entry name" value="BP-dependent_transpt_permease"/>
</dbReference>
<dbReference type="Gene3D" id="1.10.3720.10">
    <property type="entry name" value="MetI-like"/>
    <property type="match status" value="1"/>
</dbReference>
<evidence type="ECO:0000256" key="4">
    <source>
        <dbReference type="ARBA" id="ARBA00022692"/>
    </source>
</evidence>
<reference evidence="9 10" key="1">
    <citation type="submission" date="2019-08" db="EMBL/GenBank/DDBJ databases">
        <title>In-depth cultivation of the pig gut microbiome towards novel bacterial diversity and tailored functional studies.</title>
        <authorList>
            <person name="Wylensek D."/>
            <person name="Hitch T.C.A."/>
            <person name="Clavel T."/>
        </authorList>
    </citation>
    <scope>NUCLEOTIDE SEQUENCE [LARGE SCALE GENOMIC DNA]</scope>
    <source>
        <strain evidence="9 10">WCA3-601-WT-6J</strain>
    </source>
</reference>
<keyword evidence="4 7" id="KW-0812">Transmembrane</keyword>
<keyword evidence="6 7" id="KW-0472">Membrane</keyword>
<dbReference type="CDD" id="cd06261">
    <property type="entry name" value="TM_PBP2"/>
    <property type="match status" value="1"/>
</dbReference>
<dbReference type="PROSITE" id="PS50928">
    <property type="entry name" value="ABC_TM1"/>
    <property type="match status" value="1"/>
</dbReference>
<feature type="domain" description="ABC transmembrane type-1" evidence="8">
    <location>
        <begin position="78"/>
        <end position="270"/>
    </location>
</feature>
<feature type="transmembrane region" description="Helical" evidence="7">
    <location>
        <begin position="143"/>
        <end position="161"/>
    </location>
</feature>
<evidence type="ECO:0000256" key="3">
    <source>
        <dbReference type="ARBA" id="ARBA00022475"/>
    </source>
</evidence>